<dbReference type="Proteomes" id="UP001152484">
    <property type="component" value="Unassembled WGS sequence"/>
</dbReference>
<dbReference type="InterPro" id="IPR031330">
    <property type="entry name" value="Gly_Hdrlase_35_cat"/>
</dbReference>
<dbReference type="InterPro" id="IPR017853">
    <property type="entry name" value="GH"/>
</dbReference>
<evidence type="ECO:0000313" key="15">
    <source>
        <dbReference type="Proteomes" id="UP001152484"/>
    </source>
</evidence>
<dbReference type="GO" id="GO:0048046">
    <property type="term" value="C:apoplast"/>
    <property type="evidence" value="ECO:0007669"/>
    <property type="project" value="UniProtKB-SubCell"/>
</dbReference>
<dbReference type="EC" id="3.2.1.23" evidence="4 11"/>
<dbReference type="Pfam" id="PF02140">
    <property type="entry name" value="SUEL_Lectin"/>
    <property type="match status" value="1"/>
</dbReference>
<evidence type="ECO:0000256" key="7">
    <source>
        <dbReference type="ARBA" id="ARBA00022729"/>
    </source>
</evidence>
<evidence type="ECO:0000256" key="11">
    <source>
        <dbReference type="RuleBase" id="RU000675"/>
    </source>
</evidence>
<organism evidence="14 15">
    <name type="scientific">Cuscuta europaea</name>
    <name type="common">European dodder</name>
    <dbReference type="NCBI Taxonomy" id="41803"/>
    <lineage>
        <taxon>Eukaryota</taxon>
        <taxon>Viridiplantae</taxon>
        <taxon>Streptophyta</taxon>
        <taxon>Embryophyta</taxon>
        <taxon>Tracheophyta</taxon>
        <taxon>Spermatophyta</taxon>
        <taxon>Magnoliopsida</taxon>
        <taxon>eudicotyledons</taxon>
        <taxon>Gunneridae</taxon>
        <taxon>Pentapetalae</taxon>
        <taxon>asterids</taxon>
        <taxon>lamiids</taxon>
        <taxon>Solanales</taxon>
        <taxon>Convolvulaceae</taxon>
        <taxon>Cuscuteae</taxon>
        <taxon>Cuscuta</taxon>
        <taxon>Cuscuta subgen. Cuscuta</taxon>
    </lineage>
</organism>
<dbReference type="PROSITE" id="PS01182">
    <property type="entry name" value="GLYCOSYL_HYDROL_F35"/>
    <property type="match status" value="1"/>
</dbReference>
<dbReference type="GO" id="GO:0004565">
    <property type="term" value="F:beta-galactosidase activity"/>
    <property type="evidence" value="ECO:0007669"/>
    <property type="project" value="UniProtKB-EC"/>
</dbReference>
<comment type="catalytic activity">
    <reaction evidence="1 11">
        <text>Hydrolysis of terminal non-reducing beta-D-galactose residues in beta-D-galactosides.</text>
        <dbReference type="EC" id="3.2.1.23"/>
    </reaction>
</comment>
<evidence type="ECO:0000256" key="9">
    <source>
        <dbReference type="ARBA" id="ARBA00023180"/>
    </source>
</evidence>
<dbReference type="FunFam" id="3.20.20.80:FF:000006">
    <property type="entry name" value="Beta-galactosidase"/>
    <property type="match status" value="1"/>
</dbReference>
<keyword evidence="5" id="KW-0052">Apoplast</keyword>
<keyword evidence="10 11" id="KW-0326">Glycosidase</keyword>
<dbReference type="GO" id="GO:0005975">
    <property type="term" value="P:carbohydrate metabolic process"/>
    <property type="evidence" value="ECO:0007669"/>
    <property type="project" value="InterPro"/>
</dbReference>
<evidence type="ECO:0000313" key="14">
    <source>
        <dbReference type="EMBL" id="CAH9088468.1"/>
    </source>
</evidence>
<keyword evidence="15" id="KW-1185">Reference proteome</keyword>
<evidence type="ECO:0000256" key="10">
    <source>
        <dbReference type="ARBA" id="ARBA00023295"/>
    </source>
</evidence>
<evidence type="ECO:0000259" key="13">
    <source>
        <dbReference type="PROSITE" id="PS50228"/>
    </source>
</evidence>
<reference evidence="14" key="1">
    <citation type="submission" date="2022-07" db="EMBL/GenBank/DDBJ databases">
        <authorList>
            <person name="Macas J."/>
            <person name="Novak P."/>
            <person name="Neumann P."/>
        </authorList>
    </citation>
    <scope>NUCLEOTIDE SEQUENCE</scope>
</reference>
<evidence type="ECO:0000256" key="5">
    <source>
        <dbReference type="ARBA" id="ARBA00022523"/>
    </source>
</evidence>
<dbReference type="InterPro" id="IPR000922">
    <property type="entry name" value="Lectin_gal-bd_dom"/>
</dbReference>
<name>A0A9P0Z6C9_CUSEU</name>
<keyword evidence="8 11" id="KW-0378">Hydrolase</keyword>
<comment type="subcellular location">
    <subcellularLocation>
        <location evidence="2">Secreted</location>
        <location evidence="2">Extracellular space</location>
        <location evidence="2">Apoplast</location>
    </subcellularLocation>
</comment>
<evidence type="ECO:0000256" key="3">
    <source>
        <dbReference type="ARBA" id="ARBA00009809"/>
    </source>
</evidence>
<dbReference type="AlphaFoldDB" id="A0A9P0Z6C9"/>
<evidence type="ECO:0000256" key="12">
    <source>
        <dbReference type="RuleBase" id="RU003679"/>
    </source>
</evidence>
<feature type="domain" description="SUEL-type lectin" evidence="13">
    <location>
        <begin position="820"/>
        <end position="906"/>
    </location>
</feature>
<dbReference type="GO" id="GO:0030246">
    <property type="term" value="F:carbohydrate binding"/>
    <property type="evidence" value="ECO:0007669"/>
    <property type="project" value="InterPro"/>
</dbReference>
<dbReference type="InterPro" id="IPR048913">
    <property type="entry name" value="BetaGal_gal-bd"/>
</dbReference>
<dbReference type="Pfam" id="PF17834">
    <property type="entry name" value="GHD"/>
    <property type="match status" value="1"/>
</dbReference>
<dbReference type="PANTHER" id="PTHR23421">
    <property type="entry name" value="BETA-GALACTOSIDASE RELATED"/>
    <property type="match status" value="1"/>
</dbReference>
<dbReference type="CDD" id="cd22842">
    <property type="entry name" value="Gal_Rha_Lectin_BGal"/>
    <property type="match status" value="1"/>
</dbReference>
<accession>A0A9P0Z6C9</accession>
<dbReference type="Pfam" id="PF21467">
    <property type="entry name" value="BetaGal_gal-bd"/>
    <property type="match status" value="1"/>
</dbReference>
<dbReference type="InterPro" id="IPR008979">
    <property type="entry name" value="Galactose-bd-like_sf"/>
</dbReference>
<keyword evidence="6" id="KW-0964">Secreted</keyword>
<dbReference type="Pfam" id="PF01301">
    <property type="entry name" value="Glyco_hydro_35"/>
    <property type="match status" value="1"/>
</dbReference>
<evidence type="ECO:0000256" key="1">
    <source>
        <dbReference type="ARBA" id="ARBA00001412"/>
    </source>
</evidence>
<keyword evidence="7" id="KW-0732">Signal</keyword>
<dbReference type="InterPro" id="IPR041392">
    <property type="entry name" value="GHD"/>
</dbReference>
<dbReference type="InterPro" id="IPR019801">
    <property type="entry name" value="Glyco_hydro_35_CS"/>
</dbReference>
<dbReference type="EMBL" id="CAMAPE010000019">
    <property type="protein sequence ID" value="CAH9088468.1"/>
    <property type="molecule type" value="Genomic_DNA"/>
</dbReference>
<dbReference type="Gene3D" id="2.60.120.260">
    <property type="entry name" value="Galactose-binding domain-like"/>
    <property type="match status" value="1"/>
</dbReference>
<dbReference type="PRINTS" id="PR00742">
    <property type="entry name" value="GLHYDRLASE35"/>
</dbReference>
<keyword evidence="9" id="KW-0325">Glycoprotein</keyword>
<dbReference type="Gene3D" id="2.60.120.740">
    <property type="match status" value="1"/>
</dbReference>
<evidence type="ECO:0000256" key="2">
    <source>
        <dbReference type="ARBA" id="ARBA00004271"/>
    </source>
</evidence>
<sequence>MKRSINSSYSGSTSLDSNCKLIVLALVFAFAGASGTSLNIAAGGGSLGAAEYITNTSTPSINSKNYSVTYDRRSLIINGQRKLLISASIHYPRSVPAMWPGLVQLAKEGGADVIETYVFWNGHEHSPGNYYFGGRYDLVKFCKIVQQASMYMILRIGPFIAAEWNFGGIPIWLHYVPGTIFRTDNEPFKKDHKFIHNLESKFQYHMQSFMTFIVNLMKQERLFASQGGPIILAQVENEYGFYEAAYGEGGKRYASWAAKMALSQKTGVPWIMCEQFDAPVEVIDTCNLFYCDQFTPLSPTKPKIWTENWPGWFKTFGASDPHRPPEDIAFSVAHFFQKGGSMQNYYMYHGGTNFGRTSGGPFITTSYDYEAPIDEYGLARLPKWGHLKELHKAIKLCEPVLLNNDPILLSLGPLQEADVYENASEGACAAFLANADDKNDKVVIFRNRQYNLPAWSVSILPDCRNVVFNTAQVRSQASIIEMIPSDFQSSSASSVSGLKGLQWEVFVETSGIWGDADFTKKELVDHINTTKDTTDYLWYTTSLYVDEGEQSLINGTNAMLQVESKGHVLHVFINKMLQATAYGNGTVPPFKLRSPIFLKAGKNEISLLSMTMGLQNAGAFYEWVGAGLTSVKVEGFKNGSLDLSSNIWTYKIGLEGEILRIYQGDGLNSKMWVPVSAPPKGQSLTWYKVVVNAPPGAEPVGLDMIHMGKGMAWLNGEEVGRYWLRKSSENDNCVLRCDYRGKFNPHKCNTGCGEPTQRWYHVPRSWFKPSGNILVFFEEIGGDPSQITFSLRKVSSICAQISEDHPWVDLEHLQDGEIGNIGKPTLKLKCPMNTRITEVTFASYGTPSGTCGSYAEGKCHDSNSVSLVNKVCLNKSECGVELSNRNFNVGVCPNVTKKLAVEIQCS</sequence>
<dbReference type="SUPFAM" id="SSF49785">
    <property type="entry name" value="Galactose-binding domain-like"/>
    <property type="match status" value="2"/>
</dbReference>
<dbReference type="Gene3D" id="3.20.20.80">
    <property type="entry name" value="Glycosidases"/>
    <property type="match status" value="1"/>
</dbReference>
<evidence type="ECO:0000256" key="6">
    <source>
        <dbReference type="ARBA" id="ARBA00022525"/>
    </source>
</evidence>
<protein>
    <recommendedName>
        <fullName evidence="4 11">Beta-galactosidase</fullName>
        <ecNumber evidence="4 11">3.2.1.23</ecNumber>
    </recommendedName>
</protein>
<dbReference type="InterPro" id="IPR043159">
    <property type="entry name" value="Lectin_gal-bd_sf"/>
</dbReference>
<evidence type="ECO:0000256" key="8">
    <source>
        <dbReference type="ARBA" id="ARBA00022801"/>
    </source>
</evidence>
<dbReference type="FunFam" id="2.60.120.260:FF:000097">
    <property type="entry name" value="Beta-galactosidase"/>
    <property type="match status" value="1"/>
</dbReference>
<dbReference type="InterPro" id="IPR001944">
    <property type="entry name" value="Glycoside_Hdrlase_35"/>
</dbReference>
<dbReference type="SUPFAM" id="SSF51445">
    <property type="entry name" value="(Trans)glycosidases"/>
    <property type="match status" value="1"/>
</dbReference>
<evidence type="ECO:0000256" key="4">
    <source>
        <dbReference type="ARBA" id="ARBA00012756"/>
    </source>
</evidence>
<comment type="caution">
    <text evidence="14">The sequence shown here is derived from an EMBL/GenBank/DDBJ whole genome shotgun (WGS) entry which is preliminary data.</text>
</comment>
<dbReference type="PROSITE" id="PS50228">
    <property type="entry name" value="SUEL_LECTIN"/>
    <property type="match status" value="1"/>
</dbReference>
<comment type="similarity">
    <text evidence="3 12">Belongs to the glycosyl hydrolase 35 family.</text>
</comment>
<dbReference type="FunFam" id="2.60.120.260:FF:000142">
    <property type="entry name" value="Beta-galactosidase"/>
    <property type="match status" value="1"/>
</dbReference>
<dbReference type="OrthoDB" id="1657402at2759"/>
<gene>
    <name evidence="14" type="ORF">CEURO_LOCUS10490</name>
</gene>
<proteinExistence type="inferred from homology"/>